<name>A0A1G7EL83_9SPHI</name>
<evidence type="ECO:0000259" key="4">
    <source>
        <dbReference type="PROSITE" id="PS01124"/>
    </source>
</evidence>
<dbReference type="STRING" id="1391627.SAMN05216464_10876"/>
<dbReference type="GO" id="GO:0043565">
    <property type="term" value="F:sequence-specific DNA binding"/>
    <property type="evidence" value="ECO:0007669"/>
    <property type="project" value="InterPro"/>
</dbReference>
<evidence type="ECO:0000313" key="6">
    <source>
        <dbReference type="Proteomes" id="UP000199072"/>
    </source>
</evidence>
<reference evidence="5 6" key="1">
    <citation type="submission" date="2016-10" db="EMBL/GenBank/DDBJ databases">
        <authorList>
            <person name="de Groot N.N."/>
        </authorList>
    </citation>
    <scope>NUCLEOTIDE SEQUENCE [LARGE SCALE GENOMIC DNA]</scope>
    <source>
        <strain evidence="5 6">47C3B</strain>
    </source>
</reference>
<feature type="domain" description="HTH araC/xylS-type" evidence="4">
    <location>
        <begin position="1"/>
        <end position="53"/>
    </location>
</feature>
<dbReference type="Proteomes" id="UP000199072">
    <property type="component" value="Unassembled WGS sequence"/>
</dbReference>
<evidence type="ECO:0000256" key="3">
    <source>
        <dbReference type="ARBA" id="ARBA00023163"/>
    </source>
</evidence>
<dbReference type="RefSeq" id="WP_091150899.1">
    <property type="nucleotide sequence ID" value="NZ_FNAI01000008.1"/>
</dbReference>
<organism evidence="5 6">
    <name type="scientific">Mucilaginibacter pineti</name>
    <dbReference type="NCBI Taxonomy" id="1391627"/>
    <lineage>
        <taxon>Bacteria</taxon>
        <taxon>Pseudomonadati</taxon>
        <taxon>Bacteroidota</taxon>
        <taxon>Sphingobacteriia</taxon>
        <taxon>Sphingobacteriales</taxon>
        <taxon>Sphingobacteriaceae</taxon>
        <taxon>Mucilaginibacter</taxon>
    </lineage>
</organism>
<proteinExistence type="predicted"/>
<keyword evidence="6" id="KW-1185">Reference proteome</keyword>
<dbReference type="InterPro" id="IPR020449">
    <property type="entry name" value="Tscrpt_reg_AraC-type_HTH"/>
</dbReference>
<protein>
    <submittedName>
        <fullName evidence="5">Helix-turn-helix domain-containing protein</fullName>
    </submittedName>
</protein>
<keyword evidence="2" id="KW-0238">DNA-binding</keyword>
<evidence type="ECO:0000256" key="2">
    <source>
        <dbReference type="ARBA" id="ARBA00023125"/>
    </source>
</evidence>
<dbReference type="AlphaFoldDB" id="A0A1G7EL83"/>
<dbReference type="Pfam" id="PF12833">
    <property type="entry name" value="HTH_18"/>
    <property type="match status" value="1"/>
</dbReference>
<dbReference type="PROSITE" id="PS01124">
    <property type="entry name" value="HTH_ARAC_FAMILY_2"/>
    <property type="match status" value="1"/>
</dbReference>
<dbReference type="EMBL" id="FNAI01000008">
    <property type="protein sequence ID" value="SDE64419.1"/>
    <property type="molecule type" value="Genomic_DNA"/>
</dbReference>
<dbReference type="OrthoDB" id="511992at2"/>
<dbReference type="SUPFAM" id="SSF46689">
    <property type="entry name" value="Homeodomain-like"/>
    <property type="match status" value="1"/>
</dbReference>
<evidence type="ECO:0000313" key="5">
    <source>
        <dbReference type="EMBL" id="SDE64419.1"/>
    </source>
</evidence>
<dbReference type="PANTHER" id="PTHR43280:SF28">
    <property type="entry name" value="HTH-TYPE TRANSCRIPTIONAL ACTIVATOR RHAS"/>
    <property type="match status" value="1"/>
</dbReference>
<dbReference type="InterPro" id="IPR009057">
    <property type="entry name" value="Homeodomain-like_sf"/>
</dbReference>
<evidence type="ECO:0000256" key="1">
    <source>
        <dbReference type="ARBA" id="ARBA00023015"/>
    </source>
</evidence>
<dbReference type="InterPro" id="IPR018062">
    <property type="entry name" value="HTH_AraC-typ_CS"/>
</dbReference>
<keyword evidence="1" id="KW-0805">Transcription regulation</keyword>
<dbReference type="PRINTS" id="PR00032">
    <property type="entry name" value="HTHARAC"/>
</dbReference>
<dbReference type="SMART" id="SM00342">
    <property type="entry name" value="HTH_ARAC"/>
    <property type="match status" value="1"/>
</dbReference>
<gene>
    <name evidence="5" type="ORF">SAMN05216464_10876</name>
</gene>
<accession>A0A1G7EL83</accession>
<dbReference type="GO" id="GO:0003700">
    <property type="term" value="F:DNA-binding transcription factor activity"/>
    <property type="evidence" value="ECO:0007669"/>
    <property type="project" value="InterPro"/>
</dbReference>
<dbReference type="InterPro" id="IPR018060">
    <property type="entry name" value="HTH_AraC"/>
</dbReference>
<dbReference type="PROSITE" id="PS00041">
    <property type="entry name" value="HTH_ARAC_FAMILY_1"/>
    <property type="match status" value="1"/>
</dbReference>
<dbReference type="PANTHER" id="PTHR43280">
    <property type="entry name" value="ARAC-FAMILY TRANSCRIPTIONAL REGULATOR"/>
    <property type="match status" value="1"/>
</dbReference>
<sequence>MRKIKIEHSLALLNDGSIPLNEVAYRCGFADHAHFTRTFKAVTGYLPKQFRKI</sequence>
<dbReference type="Gene3D" id="1.10.10.60">
    <property type="entry name" value="Homeodomain-like"/>
    <property type="match status" value="1"/>
</dbReference>
<keyword evidence="3" id="KW-0804">Transcription</keyword>